<keyword evidence="5" id="KW-0653">Protein transport</keyword>
<organism evidence="8 9">
    <name type="scientific">Alectoria fallacina</name>
    <dbReference type="NCBI Taxonomy" id="1903189"/>
    <lineage>
        <taxon>Eukaryota</taxon>
        <taxon>Fungi</taxon>
        <taxon>Dikarya</taxon>
        <taxon>Ascomycota</taxon>
        <taxon>Pezizomycotina</taxon>
        <taxon>Lecanoromycetes</taxon>
        <taxon>OSLEUM clade</taxon>
        <taxon>Lecanoromycetidae</taxon>
        <taxon>Lecanorales</taxon>
        <taxon>Lecanorineae</taxon>
        <taxon>Parmeliaceae</taxon>
        <taxon>Alectoria</taxon>
    </lineage>
</organism>
<proteinExistence type="predicted"/>
<dbReference type="AlphaFoldDB" id="A0A8H3G5D9"/>
<evidence type="ECO:0000256" key="5">
    <source>
        <dbReference type="ARBA" id="ARBA00022927"/>
    </source>
</evidence>
<dbReference type="FunFam" id="1.25.10.10:FF:000313">
    <property type="entry name" value="Importin beta-2 subunit, putative"/>
    <property type="match status" value="1"/>
</dbReference>
<evidence type="ECO:0000256" key="1">
    <source>
        <dbReference type="ARBA" id="ARBA00004496"/>
    </source>
</evidence>
<feature type="compositionally biased region" description="Acidic residues" evidence="6">
    <location>
        <begin position="385"/>
        <end position="405"/>
    </location>
</feature>
<evidence type="ECO:0000256" key="2">
    <source>
        <dbReference type="ARBA" id="ARBA00022448"/>
    </source>
</evidence>
<dbReference type="SUPFAM" id="SSF48371">
    <property type="entry name" value="ARM repeat"/>
    <property type="match status" value="1"/>
</dbReference>
<dbReference type="GO" id="GO:0031267">
    <property type="term" value="F:small GTPase binding"/>
    <property type="evidence" value="ECO:0007669"/>
    <property type="project" value="InterPro"/>
</dbReference>
<comment type="caution">
    <text evidence="8">The sequence shown here is derived from an EMBL/GenBank/DDBJ whole genome shotgun (WGS) entry which is preliminary data.</text>
</comment>
<dbReference type="EMBL" id="CAJPDR010000400">
    <property type="protein sequence ID" value="CAF9935099.1"/>
    <property type="molecule type" value="Genomic_DNA"/>
</dbReference>
<feature type="domain" description="Importin N-terminal" evidence="7">
    <location>
        <begin position="35"/>
        <end position="112"/>
    </location>
</feature>
<comment type="subcellular location">
    <subcellularLocation>
        <location evidence="1">Cytoplasm</location>
    </subcellularLocation>
</comment>
<keyword evidence="9" id="KW-1185">Reference proteome</keyword>
<reference evidence="8" key="1">
    <citation type="submission" date="2021-03" db="EMBL/GenBank/DDBJ databases">
        <authorList>
            <person name="Tagirdzhanova G."/>
        </authorList>
    </citation>
    <scope>NUCLEOTIDE SEQUENCE</scope>
</reference>
<dbReference type="InterPro" id="IPR016024">
    <property type="entry name" value="ARM-type_fold"/>
</dbReference>
<dbReference type="InterPro" id="IPR001494">
    <property type="entry name" value="Importin-beta_N"/>
</dbReference>
<dbReference type="PANTHER" id="PTHR10527">
    <property type="entry name" value="IMPORTIN BETA"/>
    <property type="match status" value="1"/>
</dbReference>
<dbReference type="OrthoDB" id="951172at2759"/>
<evidence type="ECO:0000256" key="6">
    <source>
        <dbReference type="SAM" id="MobiDB-lite"/>
    </source>
</evidence>
<evidence type="ECO:0000256" key="3">
    <source>
        <dbReference type="ARBA" id="ARBA00022490"/>
    </source>
</evidence>
<gene>
    <name evidence="8" type="ORF">ALECFALPRED_006303</name>
</gene>
<feature type="region of interest" description="Disordered" evidence="6">
    <location>
        <begin position="355"/>
        <end position="405"/>
    </location>
</feature>
<dbReference type="GO" id="GO:0006606">
    <property type="term" value="P:protein import into nucleus"/>
    <property type="evidence" value="ECO:0007669"/>
    <property type="project" value="InterPro"/>
</dbReference>
<dbReference type="Gene3D" id="1.25.10.10">
    <property type="entry name" value="Leucine-rich Repeat Variant"/>
    <property type="match status" value="2"/>
</dbReference>
<dbReference type="GO" id="GO:0005634">
    <property type="term" value="C:nucleus"/>
    <property type="evidence" value="ECO:0007669"/>
    <property type="project" value="UniProtKB-ARBA"/>
</dbReference>
<dbReference type="GO" id="GO:0005737">
    <property type="term" value="C:cytoplasm"/>
    <property type="evidence" value="ECO:0007669"/>
    <property type="project" value="UniProtKB-SubCell"/>
</dbReference>
<dbReference type="InterPro" id="IPR040122">
    <property type="entry name" value="Importin_beta"/>
</dbReference>
<dbReference type="Pfam" id="PF13513">
    <property type="entry name" value="HEAT_EZ"/>
    <property type="match status" value="1"/>
</dbReference>
<sequence>MAAPMWQPEAEPLKQLVGYLKDALSAHDRKAQMNATHMLSQAKSSPDITNYLTYIFSNGQLLQTLNLNSANLNLVRSSAALNLKNNIKACYKDIPAPSHTYIRVAVLTCLQDPNPQIRSFAGTVITETVQRGGVLGWPELLPELFSIASNERGNITLSAQEGAMGALAKVCEDSKRELDEVYEGTRPLNFIIPRLLDVTSSPIARVRALALASLNSFIPQKPQAVVASLDPIFARLFQLANDSSDDVRRNVCRSFVLIVDIRPDQVQPHMGGLVDYMALQQRNTDDPDLALEAAEFWLAISENDKMCATLGPYLHKIVPVLLESMVYDEEAVMRLEGDGDDAEVDDRAEDIKPHFVRSKTPRTLANGQAADGGANGQLSKHMLPDDDALSEGEVEEDDDEGGADAEEQWNLRKCSAAALDVLASTFHASVFQIALPYLKENLRHQDWPNREAAVLAIGAVAEGCMEAITPHLPDLVPYLISLLNDVEPAVRVITCWALGRYSGWASQLENPHDKKSFFEPMMEGILNRMLDKSKRVQESAASAFANLEERASKELTPYCAPIIQQFVQCFERYKDKNMFILYDCVQTLAEQVGPPLRRQDLIDLLMPAVIKRWSKISDQSQELFPLLECLSYVATALGDAFAPFAIPIFARCIRIIHQNLEQYLLAVHNEPMEKPDKDFLVTSLDLLSAIIQALAPVKSGELVASSQPRFFDLLMFCMEDPSNDVRQSSYALLGDCAVNIFPQLNPFLPSLIPVLIRQLDLDNLRDDDVDTGFSVINNACWSCGEIAMKYQQGMIPFVDKIYHSLSSIIGNPQVPTSVGENAVIALGRLGVDCSRQLAPYLAEFANPFLHIIEPVENNDEKGHALLGLNRTIEQNPQAMGSCLLEYFKASAAYKNDDIGSFHQDETVGSSFQRNLVGYKSLIPSFNAFIAQLPQSDQLKLRAFYDL</sequence>
<keyword evidence="3" id="KW-0963">Cytoplasm</keyword>
<protein>
    <recommendedName>
        <fullName evidence="7">Importin N-terminal domain-containing protein</fullName>
    </recommendedName>
</protein>
<evidence type="ECO:0000313" key="8">
    <source>
        <dbReference type="EMBL" id="CAF9935099.1"/>
    </source>
</evidence>
<dbReference type="FunFam" id="1.25.10.10:FF:000219">
    <property type="entry name" value="Importin subunit beta-2"/>
    <property type="match status" value="1"/>
</dbReference>
<evidence type="ECO:0000313" key="9">
    <source>
        <dbReference type="Proteomes" id="UP000664203"/>
    </source>
</evidence>
<keyword evidence="4" id="KW-0677">Repeat</keyword>
<keyword evidence="2" id="KW-0813">Transport</keyword>
<dbReference type="Proteomes" id="UP000664203">
    <property type="component" value="Unassembled WGS sequence"/>
</dbReference>
<name>A0A8H3G5D9_9LECA</name>
<dbReference type="InterPro" id="IPR011989">
    <property type="entry name" value="ARM-like"/>
</dbReference>
<accession>A0A8H3G5D9</accession>
<dbReference type="SMART" id="SM00913">
    <property type="entry name" value="IBN_N"/>
    <property type="match status" value="1"/>
</dbReference>
<evidence type="ECO:0000259" key="7">
    <source>
        <dbReference type="SMART" id="SM00913"/>
    </source>
</evidence>
<evidence type="ECO:0000256" key="4">
    <source>
        <dbReference type="ARBA" id="ARBA00022737"/>
    </source>
</evidence>